<evidence type="ECO:0000313" key="1">
    <source>
        <dbReference type="EMBL" id="KAK7278759.1"/>
    </source>
</evidence>
<sequence length="613" mass="69053">MEKKRKIVQYRERLDRTLASPDLTDDEILKKLVRSQLIPSSEPDVEGNREKLVEIKTAEVSNFLDMLRSVSSDDSGKSNTSHTDWKLKQDGEEFRVMYREGPEGTPFHTMLVEGFVDGPIDVCLCISWETSLYRKWWPQSSIPTFKILAVECLHRVQIGEQISLVRVKVSWPLSMREAIVHYYLFEYFQDDLIIVLTNSVPESNSIMGNLCGFNDAIPKAKDVVRVDLVGGFALQKVTSERSYFRTIANMDIKLDFVPPSLINFITRQLIGSGFRLYQKTVASMRHDKEEFSKAMEDPLYVRIREALYSTSGSNVINGGEHKQVAPVLPSEDLVKSAQGSAEDISKEDENHQYANKLLSMAMNTEVVDNSKAFGEIVEVDKEDIVLSEEEEDDEEVNDIPNKEVDANGLMGSRSVYIRSEVEQALKTLDKAISLVREHRSHSRVASPSFRGEESLCMEKDGRVDSHSSKLQLSSINKVSVEVPNEDILEGTLQYAPGTNSDIQNPRHTGTNPNLLEVNSNKVVPSLSKQNISRPIEVIKVASYSLENGETLDQTITSNKLLNTPSVQDVPSDHADRLSREKKLNTIVPHGKKTSDLPKKLSRPKRYLCVCFGN</sequence>
<dbReference type="PANTHER" id="PTHR34560:SF8">
    <property type="entry name" value="START-LIKE DOMAIN-CONTAINING PROTEIN-RELATED"/>
    <property type="match status" value="1"/>
</dbReference>
<gene>
    <name evidence="1" type="ORF">RJT34_23795</name>
</gene>
<dbReference type="EMBL" id="JAYKXN010000006">
    <property type="protein sequence ID" value="KAK7278759.1"/>
    <property type="molecule type" value="Genomic_DNA"/>
</dbReference>
<organism evidence="1 2">
    <name type="scientific">Clitoria ternatea</name>
    <name type="common">Butterfly pea</name>
    <dbReference type="NCBI Taxonomy" id="43366"/>
    <lineage>
        <taxon>Eukaryota</taxon>
        <taxon>Viridiplantae</taxon>
        <taxon>Streptophyta</taxon>
        <taxon>Embryophyta</taxon>
        <taxon>Tracheophyta</taxon>
        <taxon>Spermatophyta</taxon>
        <taxon>Magnoliopsida</taxon>
        <taxon>eudicotyledons</taxon>
        <taxon>Gunneridae</taxon>
        <taxon>Pentapetalae</taxon>
        <taxon>rosids</taxon>
        <taxon>fabids</taxon>
        <taxon>Fabales</taxon>
        <taxon>Fabaceae</taxon>
        <taxon>Papilionoideae</taxon>
        <taxon>50 kb inversion clade</taxon>
        <taxon>NPAAA clade</taxon>
        <taxon>indigoferoid/millettioid clade</taxon>
        <taxon>Phaseoleae</taxon>
        <taxon>Clitoria</taxon>
    </lineage>
</organism>
<dbReference type="Proteomes" id="UP001359559">
    <property type="component" value="Unassembled WGS sequence"/>
</dbReference>
<dbReference type="SUPFAM" id="SSF55961">
    <property type="entry name" value="Bet v1-like"/>
    <property type="match status" value="1"/>
</dbReference>
<protein>
    <recommendedName>
        <fullName evidence="3">START domain-containing protein</fullName>
    </recommendedName>
</protein>
<dbReference type="AlphaFoldDB" id="A0AAN9FLX1"/>
<proteinExistence type="predicted"/>
<evidence type="ECO:0000313" key="2">
    <source>
        <dbReference type="Proteomes" id="UP001359559"/>
    </source>
</evidence>
<dbReference type="PANTHER" id="PTHR34560">
    <property type="entry name" value="POLYKETIDE CYCLASE/DEHYDRASE/LIPID TRANSPORT SUPERFAMILY PROTEIN"/>
    <property type="match status" value="1"/>
</dbReference>
<reference evidence="1 2" key="1">
    <citation type="submission" date="2024-01" db="EMBL/GenBank/DDBJ databases">
        <title>The genomes of 5 underutilized Papilionoideae crops provide insights into root nodulation and disease resistance.</title>
        <authorList>
            <person name="Yuan L."/>
        </authorList>
    </citation>
    <scope>NUCLEOTIDE SEQUENCE [LARGE SCALE GENOMIC DNA]</scope>
    <source>
        <strain evidence="1">LY-2023</strain>
        <tissue evidence="1">Leaf</tissue>
    </source>
</reference>
<accession>A0AAN9FLX1</accession>
<name>A0AAN9FLX1_CLITE</name>
<dbReference type="InterPro" id="IPR023393">
    <property type="entry name" value="START-like_dom_sf"/>
</dbReference>
<dbReference type="Gene3D" id="3.30.530.20">
    <property type="match status" value="1"/>
</dbReference>
<evidence type="ECO:0008006" key="3">
    <source>
        <dbReference type="Google" id="ProtNLM"/>
    </source>
</evidence>
<comment type="caution">
    <text evidence="1">The sequence shown here is derived from an EMBL/GenBank/DDBJ whole genome shotgun (WGS) entry which is preliminary data.</text>
</comment>
<keyword evidence="2" id="KW-1185">Reference proteome</keyword>